<keyword evidence="10" id="KW-1185">Reference proteome</keyword>
<dbReference type="SMR" id="G4YUA2"/>
<dbReference type="NCBIfam" id="TIGR01813">
    <property type="entry name" value="flavo_cyto_c"/>
    <property type="match status" value="1"/>
</dbReference>
<keyword evidence="2" id="KW-0285">Flavoprotein</keyword>
<dbReference type="PANTHER" id="PTHR43400">
    <property type="entry name" value="FUMARATE REDUCTASE"/>
    <property type="match status" value="1"/>
</dbReference>
<dbReference type="InParanoid" id="G4YUA2"/>
<gene>
    <name evidence="9" type="ORF">PHYSODRAFT_541857</name>
</gene>
<evidence type="ECO:0000256" key="3">
    <source>
        <dbReference type="ARBA" id="ARBA00022827"/>
    </source>
</evidence>
<evidence type="ECO:0000256" key="5">
    <source>
        <dbReference type="ARBA" id="ARBA00050832"/>
    </source>
</evidence>
<organism evidence="9 10">
    <name type="scientific">Phytophthora sojae (strain P6497)</name>
    <name type="common">Soybean stem and root rot agent</name>
    <name type="synonym">Phytophthora megasperma f. sp. glycines</name>
    <dbReference type="NCBI Taxonomy" id="1094619"/>
    <lineage>
        <taxon>Eukaryota</taxon>
        <taxon>Sar</taxon>
        <taxon>Stramenopiles</taxon>
        <taxon>Oomycota</taxon>
        <taxon>Peronosporomycetes</taxon>
        <taxon>Peronosporales</taxon>
        <taxon>Peronosporaceae</taxon>
        <taxon>Phytophthora</taxon>
    </lineage>
</organism>
<dbReference type="Gene3D" id="3.90.700.10">
    <property type="entry name" value="Succinate dehydrogenase/fumarate reductase flavoprotein, catalytic domain"/>
    <property type="match status" value="1"/>
</dbReference>
<dbReference type="Pfam" id="PF00890">
    <property type="entry name" value="FAD_binding_2"/>
    <property type="match status" value="1"/>
</dbReference>
<dbReference type="InterPro" id="IPR010960">
    <property type="entry name" value="Flavocytochrome_c"/>
</dbReference>
<dbReference type="SUPFAM" id="SSF56425">
    <property type="entry name" value="Succinate dehydrogenase/fumarate reductase flavoprotein, catalytic domain"/>
    <property type="match status" value="1"/>
</dbReference>
<dbReference type="EMBL" id="JH159152">
    <property type="protein sequence ID" value="EGZ24286.1"/>
    <property type="molecule type" value="Genomic_DNA"/>
</dbReference>
<feature type="domain" description="FAD-dependent oxidoreductase 2 FAD-binding" evidence="8">
    <location>
        <begin position="25"/>
        <end position="462"/>
    </location>
</feature>
<comment type="catalytic activity">
    <reaction evidence="5">
        <text>succinate + NAD(+) = fumarate + NADH + H(+)</text>
        <dbReference type="Rhea" id="RHEA:18281"/>
        <dbReference type="ChEBI" id="CHEBI:15378"/>
        <dbReference type="ChEBI" id="CHEBI:29806"/>
        <dbReference type="ChEBI" id="CHEBI:30031"/>
        <dbReference type="ChEBI" id="CHEBI:57540"/>
        <dbReference type="ChEBI" id="CHEBI:57945"/>
        <dbReference type="EC" id="1.3.1.6"/>
    </reaction>
</comment>
<proteinExistence type="predicted"/>
<evidence type="ECO:0000256" key="4">
    <source>
        <dbReference type="ARBA" id="ARBA00023002"/>
    </source>
</evidence>
<comment type="cofactor">
    <cofactor evidence="1">
        <name>FAD</name>
        <dbReference type="ChEBI" id="CHEBI:57692"/>
    </cofactor>
</comment>
<evidence type="ECO:0000256" key="7">
    <source>
        <dbReference type="ARBA" id="ARBA00077246"/>
    </source>
</evidence>
<dbReference type="STRING" id="1094619.G4YUA2"/>
<keyword evidence="3" id="KW-0274">FAD</keyword>
<evidence type="ECO:0000313" key="9">
    <source>
        <dbReference type="EMBL" id="EGZ24286.1"/>
    </source>
</evidence>
<evidence type="ECO:0000256" key="2">
    <source>
        <dbReference type="ARBA" id="ARBA00022630"/>
    </source>
</evidence>
<dbReference type="Proteomes" id="UP000002640">
    <property type="component" value="Unassembled WGS sequence"/>
</dbReference>
<dbReference type="KEGG" id="psoj:PHYSODRAFT_541857"/>
<dbReference type="GeneID" id="20662453"/>
<evidence type="ECO:0000256" key="1">
    <source>
        <dbReference type="ARBA" id="ARBA00001974"/>
    </source>
</evidence>
<keyword evidence="4" id="KW-0560">Oxidoreductase</keyword>
<dbReference type="Gene3D" id="3.50.50.60">
    <property type="entry name" value="FAD/NAD(P)-binding domain"/>
    <property type="match status" value="1"/>
</dbReference>
<dbReference type="AlphaFoldDB" id="G4YUA2"/>
<dbReference type="InterPro" id="IPR050315">
    <property type="entry name" value="FAD-oxidoreductase_2"/>
</dbReference>
<dbReference type="RefSeq" id="XP_009519574.1">
    <property type="nucleotide sequence ID" value="XM_009521279.1"/>
</dbReference>
<protein>
    <recommendedName>
        <fullName evidence="6">fumarate reductase (NADH)</fullName>
        <ecNumber evidence="6">1.3.1.6</ecNumber>
    </recommendedName>
    <alternativeName>
        <fullName evidence="7">NADH-dependent fumarate reductase</fullName>
    </alternativeName>
</protein>
<dbReference type="GO" id="GO:0016156">
    <property type="term" value="F:fumarate reductase (NADH) activity"/>
    <property type="evidence" value="ECO:0007669"/>
    <property type="project" value="UniProtKB-EC"/>
</dbReference>
<dbReference type="EC" id="1.3.1.6" evidence="6"/>
<accession>G4YUA2</accession>
<name>G4YUA2_PHYSP</name>
<evidence type="ECO:0000256" key="6">
    <source>
        <dbReference type="ARBA" id="ARBA00067004"/>
    </source>
</evidence>
<dbReference type="FunFam" id="3.90.700.10:FF:000007">
    <property type="entry name" value="NADH-dependent fumarate reductase"/>
    <property type="match status" value="1"/>
</dbReference>
<dbReference type="InterPro" id="IPR003953">
    <property type="entry name" value="FAD-dep_OxRdtase_2_FAD-bd"/>
</dbReference>
<dbReference type="PANTHER" id="PTHR43400:SF7">
    <property type="entry name" value="FAD-DEPENDENT OXIDOREDUCTASE 2 FAD BINDING DOMAIN-CONTAINING PROTEIN"/>
    <property type="match status" value="1"/>
</dbReference>
<reference evidence="9 10" key="1">
    <citation type="journal article" date="2006" name="Science">
        <title>Phytophthora genome sequences uncover evolutionary origins and mechanisms of pathogenesis.</title>
        <authorList>
            <person name="Tyler B.M."/>
            <person name="Tripathy S."/>
            <person name="Zhang X."/>
            <person name="Dehal P."/>
            <person name="Jiang R.H."/>
            <person name="Aerts A."/>
            <person name="Arredondo F.D."/>
            <person name="Baxter L."/>
            <person name="Bensasson D."/>
            <person name="Beynon J.L."/>
            <person name="Chapman J."/>
            <person name="Damasceno C.M."/>
            <person name="Dorrance A.E."/>
            <person name="Dou D."/>
            <person name="Dickerman A.W."/>
            <person name="Dubchak I.L."/>
            <person name="Garbelotto M."/>
            <person name="Gijzen M."/>
            <person name="Gordon S.G."/>
            <person name="Govers F."/>
            <person name="Grunwald N.J."/>
            <person name="Huang W."/>
            <person name="Ivors K.L."/>
            <person name="Jones R.W."/>
            <person name="Kamoun S."/>
            <person name="Krampis K."/>
            <person name="Lamour K.H."/>
            <person name="Lee M.K."/>
            <person name="McDonald W.H."/>
            <person name="Medina M."/>
            <person name="Meijer H.J."/>
            <person name="Nordberg E.K."/>
            <person name="Maclean D.J."/>
            <person name="Ospina-Giraldo M.D."/>
            <person name="Morris P.F."/>
            <person name="Phuntumart V."/>
            <person name="Putnam N.H."/>
            <person name="Rash S."/>
            <person name="Rose J.K."/>
            <person name="Sakihama Y."/>
            <person name="Salamov A.A."/>
            <person name="Savidor A."/>
            <person name="Scheuring C.F."/>
            <person name="Smith B.M."/>
            <person name="Sobral B.W."/>
            <person name="Terry A."/>
            <person name="Torto-Alalibo T.A."/>
            <person name="Win J."/>
            <person name="Xu Z."/>
            <person name="Zhang H."/>
            <person name="Grigoriev I.V."/>
            <person name="Rokhsar D.S."/>
            <person name="Boore J.L."/>
        </authorList>
    </citation>
    <scope>NUCLEOTIDE SEQUENCE [LARGE SCALE GENOMIC DNA]</scope>
    <source>
        <strain evidence="9 10">P6497</strain>
    </source>
</reference>
<dbReference type="GO" id="GO:0010181">
    <property type="term" value="F:FMN binding"/>
    <property type="evidence" value="ECO:0007669"/>
    <property type="project" value="InterPro"/>
</dbReference>
<dbReference type="OMA" id="EDLWVVV"/>
<dbReference type="SUPFAM" id="SSF51905">
    <property type="entry name" value="FAD/NAD(P)-binding domain"/>
    <property type="match status" value="1"/>
</dbReference>
<dbReference type="InterPro" id="IPR036188">
    <property type="entry name" value="FAD/NAD-bd_sf"/>
</dbReference>
<evidence type="ECO:0000313" key="10">
    <source>
        <dbReference type="Proteomes" id="UP000002640"/>
    </source>
</evidence>
<dbReference type="InterPro" id="IPR027477">
    <property type="entry name" value="Succ_DH/fumarate_Rdtase_cat_sf"/>
</dbReference>
<evidence type="ECO:0000259" key="8">
    <source>
        <dbReference type="Pfam" id="PF00890"/>
    </source>
</evidence>
<sequence>MMVYSSIFPGRQQRRSPAFVLLRVDLTIVGAGLAGLTASLEAANLDPSLKILLVEKEKKVGGNSAKASSGINAALDAADEPLFTQDTLKSGGGLAVETIVDTFIPKTPGAKEFLEGYNVDLSVLSQLGGHSAKRTHRNKSGPNIGFTIISTLQKETTTRSNIEILTGAAAKKLLLGDEAQSPPTVTGVELKLVDGQTLSVFSKAVILTTGGFSASHSMLKRFAPGMEVYPTTNGVWAQGEGVQMSEAIGVDLTLMDKVQLHPTGFINPKDREAGTRFLAPEAIRGSGAVLLNKNGKRFVDELTTRDKASAAMLAQPGQEAYMLLFEDGAKAMASELPFYKHMGIVTMTESVADAAKFCHFEDPQSLLKELNDYADIAAGNKEDPFGKKTFPYPIQRIPSIDTPMQIYAMEVAPTVHYTMGGVKVTPNTEVIHKNGEIVPGLFAAGEVSGGLHGANRLGGNSLAECVVFGRVSAQQAVSTLRQ</sequence>